<reference evidence="3 4" key="1">
    <citation type="submission" date="2019-03" db="EMBL/GenBank/DDBJ databases">
        <authorList>
            <person name="Gaulin E."/>
            <person name="Dumas B."/>
        </authorList>
    </citation>
    <scope>NUCLEOTIDE SEQUENCE [LARGE SCALE GENOMIC DNA]</scope>
    <source>
        <strain evidence="3">CBS 568.67</strain>
    </source>
</reference>
<dbReference type="InterPro" id="IPR050471">
    <property type="entry name" value="AB_hydrolase"/>
</dbReference>
<proteinExistence type="predicted"/>
<dbReference type="InterPro" id="IPR000073">
    <property type="entry name" value="AB_hydrolase_1"/>
</dbReference>
<dbReference type="AlphaFoldDB" id="A0A485KR72"/>
<dbReference type="SUPFAM" id="SSF53474">
    <property type="entry name" value="alpha/beta-Hydrolases"/>
    <property type="match status" value="1"/>
</dbReference>
<dbReference type="PANTHER" id="PTHR43433:SF10">
    <property type="entry name" value="AB HYDROLASE-1 DOMAIN-CONTAINING PROTEIN"/>
    <property type="match status" value="1"/>
</dbReference>
<dbReference type="EMBL" id="CAADRA010005222">
    <property type="protein sequence ID" value="VFT87244.1"/>
    <property type="molecule type" value="Genomic_DNA"/>
</dbReference>
<protein>
    <submittedName>
        <fullName evidence="3">Aste57867_10370 protein</fullName>
    </submittedName>
</protein>
<sequence length="328" mass="35434">MPRTTLSPPTDPKAGQVVLAAETFNRRVTLASGRQVGYAEYGDPRGLPVLFLHGQGGHRYFSCVYNSVAHHHGLRLLCVDRPGYGLSDNVASSALPSPIAFVYIVDQLLASLAIDRFGLMAHSVGCIYALALAAQPFMAARVVQPLMLLAPWVNGPTMPSMVRLATYCPTVAITTSFKLDRLVSSSGLHHLWGPRGILQVMVVNGDGHIVAADLDPRLGSQPIQRRTFERQIESEPTNAVDDALVCLGKRPSGFTLDQVCVHVCVVHGDHDRLVPLQAARTFVAQLPHANLDVVQGGTHVIHYRGDVIDRMFGAFATATAKTNAARHS</sequence>
<dbReference type="PANTHER" id="PTHR43433">
    <property type="entry name" value="HYDROLASE, ALPHA/BETA FOLD FAMILY PROTEIN"/>
    <property type="match status" value="1"/>
</dbReference>
<evidence type="ECO:0000313" key="4">
    <source>
        <dbReference type="Proteomes" id="UP000332933"/>
    </source>
</evidence>
<evidence type="ECO:0000313" key="2">
    <source>
        <dbReference type="EMBL" id="KAF0699025.1"/>
    </source>
</evidence>
<name>A0A485KR72_9STRA</name>
<gene>
    <name evidence="3" type="primary">Aste57867_10370</name>
    <name evidence="2" type="ORF">As57867_010330</name>
    <name evidence="3" type="ORF">ASTE57867_10370</name>
</gene>
<dbReference type="OrthoDB" id="294702at2759"/>
<keyword evidence="4" id="KW-1185">Reference proteome</keyword>
<evidence type="ECO:0000313" key="3">
    <source>
        <dbReference type="EMBL" id="VFT87244.1"/>
    </source>
</evidence>
<dbReference type="EMBL" id="VJMH01005201">
    <property type="protein sequence ID" value="KAF0699025.1"/>
    <property type="molecule type" value="Genomic_DNA"/>
</dbReference>
<dbReference type="InterPro" id="IPR029058">
    <property type="entry name" value="AB_hydrolase_fold"/>
</dbReference>
<organism evidence="3 4">
    <name type="scientific">Aphanomyces stellatus</name>
    <dbReference type="NCBI Taxonomy" id="120398"/>
    <lineage>
        <taxon>Eukaryota</taxon>
        <taxon>Sar</taxon>
        <taxon>Stramenopiles</taxon>
        <taxon>Oomycota</taxon>
        <taxon>Saprolegniomycetes</taxon>
        <taxon>Saprolegniales</taxon>
        <taxon>Verrucalvaceae</taxon>
        <taxon>Aphanomyces</taxon>
    </lineage>
</organism>
<accession>A0A485KR72</accession>
<dbReference type="Proteomes" id="UP000332933">
    <property type="component" value="Unassembled WGS sequence"/>
</dbReference>
<evidence type="ECO:0000259" key="1">
    <source>
        <dbReference type="Pfam" id="PF00561"/>
    </source>
</evidence>
<feature type="domain" description="AB hydrolase-1" evidence="1">
    <location>
        <begin position="48"/>
        <end position="303"/>
    </location>
</feature>
<dbReference type="Pfam" id="PF00561">
    <property type="entry name" value="Abhydrolase_1"/>
    <property type="match status" value="1"/>
</dbReference>
<dbReference type="Gene3D" id="3.40.50.1820">
    <property type="entry name" value="alpha/beta hydrolase"/>
    <property type="match status" value="1"/>
</dbReference>
<reference evidence="2" key="2">
    <citation type="submission" date="2019-06" db="EMBL/GenBank/DDBJ databases">
        <title>Genomics analysis of Aphanomyces spp. identifies a new class of oomycete effector associated with host adaptation.</title>
        <authorList>
            <person name="Gaulin E."/>
        </authorList>
    </citation>
    <scope>NUCLEOTIDE SEQUENCE</scope>
    <source>
        <strain evidence="2">CBS 578.67</strain>
    </source>
</reference>